<evidence type="ECO:0000313" key="3">
    <source>
        <dbReference type="EMBL" id="KKZ74026.1"/>
    </source>
</evidence>
<dbReference type="PANTHER" id="PTHR32305:SF15">
    <property type="entry name" value="PROTEIN RHSA-RELATED"/>
    <property type="match status" value="1"/>
</dbReference>
<name>A0A2P2GRA4_STREW</name>
<evidence type="ECO:0000256" key="2">
    <source>
        <dbReference type="SAM" id="Phobius"/>
    </source>
</evidence>
<feature type="compositionally biased region" description="Polar residues" evidence="1">
    <location>
        <begin position="474"/>
        <end position="489"/>
    </location>
</feature>
<feature type="region of interest" description="Disordered" evidence="1">
    <location>
        <begin position="1457"/>
        <end position="1479"/>
    </location>
</feature>
<feature type="region of interest" description="Disordered" evidence="1">
    <location>
        <begin position="1"/>
        <end position="28"/>
    </location>
</feature>
<organism evidence="3 4">
    <name type="scientific">Streptomyces showdoensis</name>
    <dbReference type="NCBI Taxonomy" id="68268"/>
    <lineage>
        <taxon>Bacteria</taxon>
        <taxon>Bacillati</taxon>
        <taxon>Actinomycetota</taxon>
        <taxon>Actinomycetes</taxon>
        <taxon>Kitasatosporales</taxon>
        <taxon>Streptomycetaceae</taxon>
        <taxon>Streptomyces</taxon>
    </lineage>
</organism>
<dbReference type="GO" id="GO:0005975">
    <property type="term" value="P:carbohydrate metabolic process"/>
    <property type="evidence" value="ECO:0007669"/>
    <property type="project" value="UniProtKB-ARBA"/>
</dbReference>
<dbReference type="Proteomes" id="UP000265325">
    <property type="component" value="Unassembled WGS sequence"/>
</dbReference>
<dbReference type="InterPro" id="IPR022385">
    <property type="entry name" value="Rhs_assc_core"/>
</dbReference>
<evidence type="ECO:0000313" key="4">
    <source>
        <dbReference type="Proteomes" id="UP000265325"/>
    </source>
</evidence>
<comment type="caution">
    <text evidence="3">The sequence shown here is derived from an EMBL/GenBank/DDBJ whole genome shotgun (WGS) entry which is preliminary data.</text>
</comment>
<dbReference type="Gene3D" id="2.60.40.10">
    <property type="entry name" value="Immunoglobulins"/>
    <property type="match status" value="2"/>
</dbReference>
<keyword evidence="2" id="KW-1133">Transmembrane helix</keyword>
<dbReference type="InterPro" id="IPR031325">
    <property type="entry name" value="RHS_repeat"/>
</dbReference>
<dbReference type="InterPro" id="IPR013783">
    <property type="entry name" value="Ig-like_fold"/>
</dbReference>
<protein>
    <submittedName>
        <fullName evidence="3">Sugar-binding protein</fullName>
    </submittedName>
</protein>
<proteinExistence type="predicted"/>
<dbReference type="Gene3D" id="2.180.10.10">
    <property type="entry name" value="RHS repeat-associated core"/>
    <property type="match status" value="2"/>
</dbReference>
<dbReference type="PANTHER" id="PTHR32305">
    <property type="match status" value="1"/>
</dbReference>
<dbReference type="InterPro" id="IPR050708">
    <property type="entry name" value="T6SS_VgrG/RHS"/>
</dbReference>
<feature type="compositionally biased region" description="Low complexity" evidence="1">
    <location>
        <begin position="1"/>
        <end position="24"/>
    </location>
</feature>
<accession>A0A2P2GRA4</accession>
<keyword evidence="2" id="KW-0812">Transmembrane</keyword>
<feature type="transmembrane region" description="Helical" evidence="2">
    <location>
        <begin position="1949"/>
        <end position="1970"/>
    </location>
</feature>
<dbReference type="NCBIfam" id="TIGR03696">
    <property type="entry name" value="Rhs_assc_core"/>
    <property type="match status" value="1"/>
</dbReference>
<keyword evidence="4" id="KW-1185">Reference proteome</keyword>
<dbReference type="Pfam" id="PF05593">
    <property type="entry name" value="RHS_repeat"/>
    <property type="match status" value="2"/>
</dbReference>
<dbReference type="NCBIfam" id="NF033679">
    <property type="entry name" value="DNRLRE_dom"/>
    <property type="match status" value="1"/>
</dbReference>
<dbReference type="EMBL" id="LAQS01000012">
    <property type="protein sequence ID" value="KKZ74026.1"/>
    <property type="molecule type" value="Genomic_DNA"/>
</dbReference>
<dbReference type="InterPro" id="IPR006530">
    <property type="entry name" value="YD"/>
</dbReference>
<feature type="region of interest" description="Disordered" evidence="1">
    <location>
        <begin position="469"/>
        <end position="489"/>
    </location>
</feature>
<dbReference type="NCBIfam" id="TIGR01643">
    <property type="entry name" value="YD_repeat_2x"/>
    <property type="match status" value="1"/>
</dbReference>
<keyword evidence="2" id="KW-0472">Membrane</keyword>
<gene>
    <name evidence="3" type="ORF">VO63_10330</name>
</gene>
<evidence type="ECO:0000256" key="1">
    <source>
        <dbReference type="SAM" id="MobiDB-lite"/>
    </source>
</evidence>
<sequence length="2067" mass="216312">MSLSTTATTEPAARQPAPRAATEAADLKSAQVAARLSGKRVEALSERTESTTTWANPDGTVTLDAASGPQRYKDPLGNWRTIDVDLVKRGDGSVAAHDHPLGLTLAGRTPAATAAKIQRSGGRAGEKRTPSVPLVRLDDRHGRRISVNWRGALADPTVHGTEARYAEALPYTDLIVESTRTGYEQFLELKDRRAVGANGSVTLTLEAKGLTARRNGDGSITFTDAKTGRTAGVVPAPVMWDAQVDPRSGERTHTAPVGLALTQNGDSVDVTLTPDAAFLADPKTVFPVTVDPAVSLGTSFDTFVQQGYGTDQSTATELKLGNNGSGQIARSFLAFPMAKITGKVIESAKLNLWNQHSWSCTPRSWEVWDTGSVTTATRWTAQPNWNNKWATSTATKGFSSACADGWVTADVKTLAQAWADNGKGTNTLGIRATDESDAYGWKRFNSGNAASNTPYLSVTYNTKPGAATPVAPLSGSSTSDTLPTITGKATDSDGNTVQLSYEIWAANGSAALQTGKSAYVASGTDAPWTATTALAPGAYKWRAAVYDGTAWNGTWSAWQNFTVDTAAPAASAIASADFPAETWAGTPDADGNVTGAFTFTPPASDVADVQYAVDGGAWTALPTTGGQVTATVTVPAGKHTLTARTRDAAGNASTVTSHLFYAGAGAALTAPAEGDRPARRTALTAQGKDTYTGVTYQYRRGETDTWKNVPLADVSKASDGSAVAAWPLPAPAGKPAALNWNITTTLAEDGPVDVRAVFTDGTTSAGSPVATATVDRTAGTAPSEDIGPGTVNLLTGDYTLSETDASLFDLTVTRTASSRRPATGGSQEGQAAIFGKEWTAGTVAEESESDYAYLKQTSATSVAVVDADGEETGFTATSGGGWEPEPGAEDLTLSGALTGSLTLKDTEGAVTVFSKPEAGATAWQVATTGMDGLADSTTTVVSETVTVDGRKLARPRLVVAPTSAVAATACAAAPATKGCRALEYVYATATTATGYSTGADFGDFAGQVKEIRAWSTEPGAAGATSKAVAAYRYDAAGRLRQQWNPATGQAGQTQYSYDTAGRVFWIQARGELPWNLDYGKAGNSPTAGDGMLLKVRRPALVQGSADQTSGDAATSIVYDVPLTGASAPYQMGVQDVAAWGQTDAPTDASAVFPADSVPGSHAGSGLTAADYRRATLTYTDVSGREVNTAAPGGRISTTEFDAHGNTVRELSPGNRSVALGLTPADRAVQAELGLDRLTVPERAELLAVRSVYNDTGTRELEELGPLHRATLTEDVVSGGQTVLKAGASAPLRSWTVNAYDEGRPTDGSAKVEDKVTRTTTGGQLPAHPDVQTGAQVTQTQYDWAKGLPVKVIRDPGGLAITTAIEYDAQGRTVKELLPGATGTDAGTRVTTYWSGTGTGACQGRPEWADKVCSTGPAGAITGGGANPAQLPTVTTEYNWWGSEAKVTTTANGVTRTVTTTPDAAGRPVRTVTSGGVGDAVPEATVEYNGETGREVKTSSPTGGTIYKAYDKLGRLISYTDADGGETKTEYDLLDRPVKVTDSVPSTVTYTYDHAVEPRGLVTRTTDSVAGAFEARYDADGSVTSEKLPGGYTLTVTEDTTGAPVSRVYTRDSDGVTVASDTVAESVQGQVVSHSGWSTQSLGYDRAGRLTTVLDTVGDTCVRRAYGFDKRTNRTSLTTAEAAAGAACPASGGTVVNHAYDSADRLVDSGYVYDAFGRTTALPGTGLEYYANDLVRRQTAGALRQTWSLDADHRFRGWTVESQTDGVWSQTAAKVNHYDGEGDSPRWITEDTTSGEVSRNVDSASGDLAATTAATGNVVLQLTDIHGDVALQLPLDPADAPQVLDNDEYGNPRSGQPGTRYGWLGGKQRSSETLTGLTLMGVRLYNPATGRFLSLDPVYGGSANAYDYVNADPVNAYDLDGKWGCGWCKKKWKQFKKSRIGKHIRRHRKIYGWAAGIGIGVVGAACVAATAGICAGAGGLIIGSALGAAGGAARYRISNARRSRSGYYKQMAYGAAGVFGPGVWSRYRLRGAPQSPKRWIDAFRREKSWGKHRRKVNVHWGFGTRWIR</sequence>
<reference evidence="3 4" key="1">
    <citation type="submission" date="2015-05" db="EMBL/GenBank/DDBJ databases">
        <title>Draft Genome assembly of Streptomyces showdoensis.</title>
        <authorList>
            <person name="Thapa K.K."/>
            <person name="Metsa-Ketela M."/>
        </authorList>
    </citation>
    <scope>NUCLEOTIDE SEQUENCE [LARGE SCALE GENOMIC DNA]</scope>
    <source>
        <strain evidence="3 4">ATCC 15227</strain>
    </source>
</reference>